<feature type="compositionally biased region" description="Low complexity" evidence="4">
    <location>
        <begin position="51"/>
        <end position="80"/>
    </location>
</feature>
<feature type="region of interest" description="Disordered" evidence="4">
    <location>
        <begin position="44"/>
        <end position="132"/>
    </location>
</feature>
<dbReference type="InterPro" id="IPR001911">
    <property type="entry name" value="Ribosomal_bS21"/>
</dbReference>
<accession>A0AAN6V719</accession>
<protein>
    <recommendedName>
        <fullName evidence="7">Ribosomal protein S21</fullName>
    </recommendedName>
</protein>
<dbReference type="RefSeq" id="XP_062639383.1">
    <property type="nucleotide sequence ID" value="XM_062779833.1"/>
</dbReference>
<dbReference type="Proteomes" id="UP001302676">
    <property type="component" value="Unassembled WGS sequence"/>
</dbReference>
<dbReference type="GO" id="GO:0003735">
    <property type="term" value="F:structural constituent of ribosome"/>
    <property type="evidence" value="ECO:0007669"/>
    <property type="project" value="InterPro"/>
</dbReference>
<evidence type="ECO:0000256" key="4">
    <source>
        <dbReference type="SAM" id="MobiDB-lite"/>
    </source>
</evidence>
<evidence type="ECO:0000256" key="2">
    <source>
        <dbReference type="ARBA" id="ARBA00022980"/>
    </source>
</evidence>
<reference evidence="5" key="2">
    <citation type="submission" date="2023-05" db="EMBL/GenBank/DDBJ databases">
        <authorList>
            <consortium name="Lawrence Berkeley National Laboratory"/>
            <person name="Steindorff A."/>
            <person name="Hensen N."/>
            <person name="Bonometti L."/>
            <person name="Westerberg I."/>
            <person name="Brannstrom I.O."/>
            <person name="Guillou S."/>
            <person name="Cros-Aarteil S."/>
            <person name="Calhoun S."/>
            <person name="Haridas S."/>
            <person name="Kuo A."/>
            <person name="Mondo S."/>
            <person name="Pangilinan J."/>
            <person name="Riley R."/>
            <person name="Labutti K."/>
            <person name="Andreopoulos B."/>
            <person name="Lipzen A."/>
            <person name="Chen C."/>
            <person name="Yanf M."/>
            <person name="Daum C."/>
            <person name="Ng V."/>
            <person name="Clum A."/>
            <person name="Ohm R."/>
            <person name="Martin F."/>
            <person name="Silar P."/>
            <person name="Natvig D."/>
            <person name="Lalanne C."/>
            <person name="Gautier V."/>
            <person name="Ament-Velasquez S.L."/>
            <person name="Kruys A."/>
            <person name="Hutchinson M.I."/>
            <person name="Powell A.J."/>
            <person name="Barry K."/>
            <person name="Miller A.N."/>
            <person name="Grigoriev I.V."/>
            <person name="Debuchy R."/>
            <person name="Gladieux P."/>
            <person name="Thoren M.H."/>
            <person name="Johannesson H."/>
        </authorList>
    </citation>
    <scope>NUCLEOTIDE SEQUENCE</scope>
    <source>
        <strain evidence="5">CBS 141.50</strain>
    </source>
</reference>
<reference evidence="5" key="1">
    <citation type="journal article" date="2023" name="Mol. Phylogenet. Evol.">
        <title>Genome-scale phylogeny and comparative genomics of the fungal order Sordariales.</title>
        <authorList>
            <person name="Hensen N."/>
            <person name="Bonometti L."/>
            <person name="Westerberg I."/>
            <person name="Brannstrom I.O."/>
            <person name="Guillou S."/>
            <person name="Cros-Aarteil S."/>
            <person name="Calhoun S."/>
            <person name="Haridas S."/>
            <person name="Kuo A."/>
            <person name="Mondo S."/>
            <person name="Pangilinan J."/>
            <person name="Riley R."/>
            <person name="LaButti K."/>
            <person name="Andreopoulos B."/>
            <person name="Lipzen A."/>
            <person name="Chen C."/>
            <person name="Yan M."/>
            <person name="Daum C."/>
            <person name="Ng V."/>
            <person name="Clum A."/>
            <person name="Steindorff A."/>
            <person name="Ohm R.A."/>
            <person name="Martin F."/>
            <person name="Silar P."/>
            <person name="Natvig D.O."/>
            <person name="Lalanne C."/>
            <person name="Gautier V."/>
            <person name="Ament-Velasquez S.L."/>
            <person name="Kruys A."/>
            <person name="Hutchinson M.I."/>
            <person name="Powell A.J."/>
            <person name="Barry K."/>
            <person name="Miller A.N."/>
            <person name="Grigoriev I.V."/>
            <person name="Debuchy R."/>
            <person name="Gladieux P."/>
            <person name="Hiltunen Thoren M."/>
            <person name="Johannesson H."/>
        </authorList>
    </citation>
    <scope>NUCLEOTIDE SEQUENCE</scope>
    <source>
        <strain evidence="5">CBS 141.50</strain>
    </source>
</reference>
<dbReference type="GeneID" id="87816446"/>
<dbReference type="GO" id="GO:0070124">
    <property type="term" value="P:mitochondrial translational initiation"/>
    <property type="evidence" value="ECO:0007669"/>
    <property type="project" value="TreeGrafter"/>
</dbReference>
<dbReference type="InterPro" id="IPR052837">
    <property type="entry name" value="Mitoribosomal_bS21"/>
</dbReference>
<evidence type="ECO:0000313" key="5">
    <source>
        <dbReference type="EMBL" id="KAK4146012.1"/>
    </source>
</evidence>
<comment type="caution">
    <text evidence="5">The sequence shown here is derived from an EMBL/GenBank/DDBJ whole genome shotgun (WGS) entry which is preliminary data.</text>
</comment>
<sequence length="275" mass="29779">MELRPVVSVCRSVATTAARPSLAITTRPSPLPSALVLLQRRSFTPNTNNQRPAEATATATSTSPSYTTSNPSSSPSRLSPLLPPRPPPAQAGSSNSAARSGWANPKSALNKQRLFDNTTTTSPTSPLSGLGGKTQLRGGLGLNSGLGSGSSFLDRIAKDTDRSTTPGGGAAGRYTMWGDTTLGRYDLAPEPSLRLRPATGRTIDLQGRVDLARGLRMLDRMVGQNGIRKMVRLARAHERPALKRKRLWRERWRSRFKEGFHAAKCRALELKRQGW</sequence>
<comment type="similarity">
    <text evidence="1">Belongs to the bacterial ribosomal protein bS21 family.</text>
</comment>
<gene>
    <name evidence="5" type="ORF">C8A04DRAFT_26172</name>
</gene>
<organism evidence="5 6">
    <name type="scientific">Dichotomopilus funicola</name>
    <dbReference type="NCBI Taxonomy" id="1934379"/>
    <lineage>
        <taxon>Eukaryota</taxon>
        <taxon>Fungi</taxon>
        <taxon>Dikarya</taxon>
        <taxon>Ascomycota</taxon>
        <taxon>Pezizomycotina</taxon>
        <taxon>Sordariomycetes</taxon>
        <taxon>Sordariomycetidae</taxon>
        <taxon>Sordariales</taxon>
        <taxon>Chaetomiaceae</taxon>
        <taxon>Dichotomopilus</taxon>
    </lineage>
</organism>
<dbReference type="PANTHER" id="PTHR41237">
    <property type="entry name" value="37S RIBOSOMAL PROTEIN MRP21, MITOCHONDRIAL"/>
    <property type="match status" value="1"/>
</dbReference>
<evidence type="ECO:0008006" key="7">
    <source>
        <dbReference type="Google" id="ProtNLM"/>
    </source>
</evidence>
<dbReference type="EMBL" id="MU853564">
    <property type="protein sequence ID" value="KAK4146012.1"/>
    <property type="molecule type" value="Genomic_DNA"/>
</dbReference>
<keyword evidence="6" id="KW-1185">Reference proteome</keyword>
<proteinExistence type="inferred from homology"/>
<keyword evidence="3" id="KW-0687">Ribonucleoprotein</keyword>
<dbReference type="PANTHER" id="PTHR41237:SF1">
    <property type="entry name" value="SMALL RIBOSOMAL SUBUNIT PROTEIN BS21M"/>
    <property type="match status" value="1"/>
</dbReference>
<dbReference type="AlphaFoldDB" id="A0AAN6V719"/>
<evidence type="ECO:0000256" key="1">
    <source>
        <dbReference type="ARBA" id="ARBA00006640"/>
    </source>
</evidence>
<keyword evidence="2" id="KW-0689">Ribosomal protein</keyword>
<evidence type="ECO:0000256" key="3">
    <source>
        <dbReference type="ARBA" id="ARBA00023274"/>
    </source>
</evidence>
<dbReference type="GO" id="GO:0005763">
    <property type="term" value="C:mitochondrial small ribosomal subunit"/>
    <property type="evidence" value="ECO:0007669"/>
    <property type="project" value="TreeGrafter"/>
</dbReference>
<name>A0AAN6V719_9PEZI</name>
<feature type="compositionally biased region" description="Low complexity" evidence="4">
    <location>
        <begin position="118"/>
        <end position="128"/>
    </location>
</feature>
<evidence type="ECO:0000313" key="6">
    <source>
        <dbReference type="Proteomes" id="UP001302676"/>
    </source>
</evidence>
<dbReference type="Pfam" id="PF01165">
    <property type="entry name" value="Ribosomal_S21"/>
    <property type="match status" value="1"/>
</dbReference>